<sequence>MTLELNGRVTVYTNQTPFEADILRSNTYKMVDVSKLAQTVLGTGINNTTLASGLPCAPIAPPGLQVTVGPGCLYSYQFYEATPYGVLPADTDPNHQLYKQALNFNPVVLNTPAPVTIGNSIIYLVQAAFETVDTNVISRPYYNSADPTSPIFNSLSDTRQDIILINAKSGIEAPSPTPPTPDAGFVGLYYVTIAFGQTSVVGGNITIANNAPFITESLTQKISYASVIDQKYTYFQDTGAVNALVVTPSTGYSSFPNGATISVRAANTVTGASNITIGSLGSIPIKVVNPSGLSDTAAGQIISGGIYTFTSDGTVAQL</sequence>
<feature type="non-terminal residue" evidence="1">
    <location>
        <position position="318"/>
    </location>
</feature>
<evidence type="ECO:0000313" key="1">
    <source>
        <dbReference type="EMBL" id="CAB4183459.1"/>
    </source>
</evidence>
<organism evidence="1">
    <name type="scientific">uncultured Caudovirales phage</name>
    <dbReference type="NCBI Taxonomy" id="2100421"/>
    <lineage>
        <taxon>Viruses</taxon>
        <taxon>Duplodnaviria</taxon>
        <taxon>Heunggongvirae</taxon>
        <taxon>Uroviricota</taxon>
        <taxon>Caudoviricetes</taxon>
        <taxon>Peduoviridae</taxon>
        <taxon>Maltschvirus</taxon>
        <taxon>Maltschvirus maltsch</taxon>
    </lineage>
</organism>
<accession>A0A6J5QG32</accession>
<name>A0A6J5QG32_9CAUD</name>
<reference evidence="1" key="1">
    <citation type="submission" date="2020-05" db="EMBL/GenBank/DDBJ databases">
        <authorList>
            <person name="Chiriac C."/>
            <person name="Salcher M."/>
            <person name="Ghai R."/>
            <person name="Kavagutti S V."/>
        </authorList>
    </citation>
    <scope>NUCLEOTIDE SEQUENCE</scope>
</reference>
<protein>
    <submittedName>
        <fullName evidence="1">Uncharacterized protein</fullName>
    </submittedName>
</protein>
<gene>
    <name evidence="1" type="ORF">UFOVP1089_77</name>
</gene>
<proteinExistence type="predicted"/>
<dbReference type="EMBL" id="LR797029">
    <property type="protein sequence ID" value="CAB4183459.1"/>
    <property type="molecule type" value="Genomic_DNA"/>
</dbReference>